<dbReference type="EMBL" id="CP006868">
    <property type="protein sequence ID" value="UXD22413.1"/>
    <property type="molecule type" value="Genomic_DNA"/>
</dbReference>
<proteinExistence type="predicted"/>
<evidence type="ECO:0000313" key="1">
    <source>
        <dbReference type="EMBL" id="UXD22413.1"/>
    </source>
</evidence>
<sequence>MSVVWRPSWKIVTVNYHGIRIRVLFDEKTKLYACPLCFKGTQEGSFYFDVDSLIQHMVSHVR</sequence>
<dbReference type="KEGG" id="ipc:IPA_04490"/>
<name>A0A977PKW7_9CREN</name>
<gene>
    <name evidence="1" type="ORF">IPA_04490</name>
</gene>
<accession>A0A977PKW7</accession>
<organism evidence="1 2">
    <name type="scientific">Ignicoccus pacificus DSM 13166</name>
    <dbReference type="NCBI Taxonomy" id="940294"/>
    <lineage>
        <taxon>Archaea</taxon>
        <taxon>Thermoproteota</taxon>
        <taxon>Thermoprotei</taxon>
        <taxon>Desulfurococcales</taxon>
        <taxon>Desulfurococcaceae</taxon>
        <taxon>Ignicoccus</taxon>
    </lineage>
</organism>
<dbReference type="AlphaFoldDB" id="A0A977PKW7"/>
<evidence type="ECO:0000313" key="2">
    <source>
        <dbReference type="Proteomes" id="UP001063698"/>
    </source>
</evidence>
<dbReference type="Proteomes" id="UP001063698">
    <property type="component" value="Chromosome"/>
</dbReference>
<protein>
    <submittedName>
        <fullName evidence="1">Uncharacterized protein</fullName>
    </submittedName>
</protein>
<reference evidence="1" key="1">
    <citation type="submission" date="2013-11" db="EMBL/GenBank/DDBJ databases">
        <title>Comparative genomics of Ignicoccus.</title>
        <authorList>
            <person name="Podar M."/>
        </authorList>
    </citation>
    <scope>NUCLEOTIDE SEQUENCE</scope>
    <source>
        <strain evidence="1">DSM 13166</strain>
    </source>
</reference>
<keyword evidence="2" id="KW-1185">Reference proteome</keyword>